<evidence type="ECO:0000313" key="1">
    <source>
        <dbReference type="EMBL" id="MPM99140.1"/>
    </source>
</evidence>
<dbReference type="EMBL" id="VSSQ01045254">
    <property type="protein sequence ID" value="MPM99140.1"/>
    <property type="molecule type" value="Genomic_DNA"/>
</dbReference>
<proteinExistence type="predicted"/>
<gene>
    <name evidence="1" type="ORF">SDC9_146331</name>
</gene>
<comment type="caution">
    <text evidence="1">The sequence shown here is derived from an EMBL/GenBank/DDBJ whole genome shotgun (WGS) entry which is preliminary data.</text>
</comment>
<name>A0A645EBC4_9ZZZZ</name>
<sequence>MAVAAQLEAVAQHEELADGRAREHHQNQHQPVQLMVVEPAIVVGQHGEQHRQREIRVVHRTLLAALAVDGIDRLTRLERRHHLALAGDDPEEHIGAHRRCQHRAHQQKRCLPREDVASQKRGNAHQYKHQRTHNAIAVLALAKHAADAVVQQPEHHQKRQRRRNCHVRVHGVGAGRIDEVDVGVPQIRHREQRKA</sequence>
<dbReference type="AlphaFoldDB" id="A0A645EBC4"/>
<accession>A0A645EBC4</accession>
<reference evidence="1" key="1">
    <citation type="submission" date="2019-08" db="EMBL/GenBank/DDBJ databases">
        <authorList>
            <person name="Kucharzyk K."/>
            <person name="Murdoch R.W."/>
            <person name="Higgins S."/>
            <person name="Loffler F."/>
        </authorList>
    </citation>
    <scope>NUCLEOTIDE SEQUENCE</scope>
</reference>
<organism evidence="1">
    <name type="scientific">bioreactor metagenome</name>
    <dbReference type="NCBI Taxonomy" id="1076179"/>
    <lineage>
        <taxon>unclassified sequences</taxon>
        <taxon>metagenomes</taxon>
        <taxon>ecological metagenomes</taxon>
    </lineage>
</organism>
<protein>
    <submittedName>
        <fullName evidence="1">Uncharacterized protein</fullName>
    </submittedName>
</protein>